<dbReference type="Proteomes" id="UP000818029">
    <property type="component" value="Unplaced"/>
</dbReference>
<dbReference type="CDD" id="cd06222">
    <property type="entry name" value="RNase_H_like"/>
    <property type="match status" value="1"/>
</dbReference>
<proteinExistence type="predicted"/>
<reference evidence="2" key="1">
    <citation type="submission" date="2025-08" db="UniProtKB">
        <authorList>
            <consortium name="RefSeq"/>
        </authorList>
    </citation>
    <scope>IDENTIFICATION</scope>
</reference>
<dbReference type="InterPro" id="IPR044730">
    <property type="entry name" value="RNase_H-like_dom_plant"/>
</dbReference>
<gene>
    <name evidence="2" type="primary">LOC107943195</name>
</gene>
<evidence type="ECO:0000313" key="1">
    <source>
        <dbReference type="Proteomes" id="UP000818029"/>
    </source>
</evidence>
<accession>A0A1U8N3L1</accession>
<dbReference type="RefSeq" id="XP_016732429.2">
    <property type="nucleotide sequence ID" value="XM_016876940.2"/>
</dbReference>
<dbReference type="KEGG" id="ghi:107943195"/>
<organism evidence="1 2">
    <name type="scientific">Gossypium hirsutum</name>
    <name type="common">Upland cotton</name>
    <name type="synonym">Gossypium mexicanum</name>
    <dbReference type="NCBI Taxonomy" id="3635"/>
    <lineage>
        <taxon>Eukaryota</taxon>
        <taxon>Viridiplantae</taxon>
        <taxon>Streptophyta</taxon>
        <taxon>Embryophyta</taxon>
        <taxon>Tracheophyta</taxon>
        <taxon>Spermatophyta</taxon>
        <taxon>Magnoliopsida</taxon>
        <taxon>eudicotyledons</taxon>
        <taxon>Gunneridae</taxon>
        <taxon>Pentapetalae</taxon>
        <taxon>rosids</taxon>
        <taxon>malvids</taxon>
        <taxon>Malvales</taxon>
        <taxon>Malvaceae</taxon>
        <taxon>Malvoideae</taxon>
        <taxon>Gossypium</taxon>
    </lineage>
</organism>
<dbReference type="PANTHER" id="PTHR47723">
    <property type="entry name" value="OS05G0353850 PROTEIN"/>
    <property type="match status" value="1"/>
</dbReference>
<sequence length="166" mass="19043">MWKNQNLGIFQGLSWSTDEVIKNSLYWAKQYVSMSKSNGSKLSSMVFDPGYPDGWVYLNIDGSVKYEDMFAAAGGLLRDHQGTWIVGFTRYLSSCEIDNLEAVNLIHEGVRKCSNSTSVMRILLILKQLSNWNLQHILREENSVADKIIKLRKDREPGLQLFDKDY</sequence>
<dbReference type="AlphaFoldDB" id="A0A1U8N3L1"/>
<dbReference type="InterPro" id="IPR053151">
    <property type="entry name" value="RNase_H-like"/>
</dbReference>
<dbReference type="PaxDb" id="3635-A0A1U8N3L1"/>
<feature type="non-terminal residue" evidence="2">
    <location>
        <position position="166"/>
    </location>
</feature>
<evidence type="ECO:0000313" key="2">
    <source>
        <dbReference type="RefSeq" id="XP_016732429.2"/>
    </source>
</evidence>
<protein>
    <recommendedName>
        <fullName evidence="3">RNase H type-1 domain-containing protein</fullName>
    </recommendedName>
</protein>
<dbReference type="GeneID" id="107943195"/>
<dbReference type="PANTHER" id="PTHR47723:SF19">
    <property type="entry name" value="POLYNUCLEOTIDYL TRANSFERASE, RIBONUCLEASE H-LIKE SUPERFAMILY PROTEIN"/>
    <property type="match status" value="1"/>
</dbReference>
<evidence type="ECO:0008006" key="3">
    <source>
        <dbReference type="Google" id="ProtNLM"/>
    </source>
</evidence>
<keyword evidence="1" id="KW-1185">Reference proteome</keyword>
<name>A0A1U8N3L1_GOSHI</name>